<evidence type="ECO:0000256" key="5">
    <source>
        <dbReference type="ARBA" id="ARBA00022801"/>
    </source>
</evidence>
<organism evidence="13 14">
    <name type="scientific">Streptomyces glaucosporus</name>
    <dbReference type="NCBI Taxonomy" id="284044"/>
    <lineage>
        <taxon>Bacteria</taxon>
        <taxon>Bacillati</taxon>
        <taxon>Actinomycetota</taxon>
        <taxon>Actinomycetes</taxon>
        <taxon>Kitasatosporales</taxon>
        <taxon>Streptomycetaceae</taxon>
        <taxon>Streptomyces</taxon>
    </lineage>
</organism>
<feature type="region of interest" description="Disordered" evidence="9">
    <location>
        <begin position="651"/>
        <end position="853"/>
    </location>
</feature>
<keyword evidence="4" id="KW-0808">Transferase</keyword>
<dbReference type="Pfam" id="PF00912">
    <property type="entry name" value="Transgly"/>
    <property type="match status" value="1"/>
</dbReference>
<accession>A0ABP5VCK7</accession>
<comment type="catalytic activity">
    <reaction evidence="8">
        <text>[GlcNAc-(1-&gt;4)-Mur2Ac(oyl-L-Ala-gamma-D-Glu-L-Lys-D-Ala-D-Ala)](n)-di-trans,octa-cis-undecaprenyl diphosphate + beta-D-GlcNAc-(1-&gt;4)-Mur2Ac(oyl-L-Ala-gamma-D-Glu-L-Lys-D-Ala-D-Ala)-di-trans,octa-cis-undecaprenyl diphosphate = [GlcNAc-(1-&gt;4)-Mur2Ac(oyl-L-Ala-gamma-D-Glu-L-Lys-D-Ala-D-Ala)](n+1)-di-trans,octa-cis-undecaprenyl diphosphate + di-trans,octa-cis-undecaprenyl diphosphate + H(+)</text>
        <dbReference type="Rhea" id="RHEA:23708"/>
        <dbReference type="Rhea" id="RHEA-COMP:9602"/>
        <dbReference type="Rhea" id="RHEA-COMP:9603"/>
        <dbReference type="ChEBI" id="CHEBI:15378"/>
        <dbReference type="ChEBI" id="CHEBI:58405"/>
        <dbReference type="ChEBI" id="CHEBI:60033"/>
        <dbReference type="ChEBI" id="CHEBI:78435"/>
        <dbReference type="EC" id="2.4.99.28"/>
    </reaction>
</comment>
<feature type="region of interest" description="Disordered" evidence="9">
    <location>
        <begin position="403"/>
        <end position="437"/>
    </location>
</feature>
<dbReference type="InterPro" id="IPR050396">
    <property type="entry name" value="Glycosyltr_51/Transpeptidase"/>
</dbReference>
<keyword evidence="10" id="KW-0812">Transmembrane</keyword>
<feature type="compositionally biased region" description="Basic and acidic residues" evidence="9">
    <location>
        <begin position="702"/>
        <end position="720"/>
    </location>
</feature>
<feature type="region of interest" description="Disordered" evidence="9">
    <location>
        <begin position="1"/>
        <end position="21"/>
    </location>
</feature>
<feature type="compositionally biased region" description="Basic and acidic residues" evidence="9">
    <location>
        <begin position="810"/>
        <end position="832"/>
    </location>
</feature>
<evidence type="ECO:0000259" key="12">
    <source>
        <dbReference type="Pfam" id="PF00912"/>
    </source>
</evidence>
<dbReference type="PANTHER" id="PTHR32282">
    <property type="entry name" value="BINDING PROTEIN TRANSPEPTIDASE, PUTATIVE-RELATED"/>
    <property type="match status" value="1"/>
</dbReference>
<evidence type="ECO:0000313" key="14">
    <source>
        <dbReference type="Proteomes" id="UP001500058"/>
    </source>
</evidence>
<dbReference type="Gene3D" id="1.10.3810.10">
    <property type="entry name" value="Biosynthetic peptidoglycan transglycosylase-like"/>
    <property type="match status" value="1"/>
</dbReference>
<protein>
    <submittedName>
        <fullName evidence="13">Transglycosylase domain-containing protein</fullName>
    </submittedName>
</protein>
<dbReference type="InterPro" id="IPR012338">
    <property type="entry name" value="Beta-lactam/transpept-like"/>
</dbReference>
<evidence type="ECO:0000256" key="8">
    <source>
        <dbReference type="ARBA" id="ARBA00049902"/>
    </source>
</evidence>
<evidence type="ECO:0000256" key="9">
    <source>
        <dbReference type="SAM" id="MobiDB-lite"/>
    </source>
</evidence>
<keyword evidence="14" id="KW-1185">Reference proteome</keyword>
<gene>
    <name evidence="13" type="ORF">GCM10010420_23020</name>
</gene>
<feature type="compositionally biased region" description="Basic and acidic residues" evidence="9">
    <location>
        <begin position="731"/>
        <end position="751"/>
    </location>
</feature>
<dbReference type="Proteomes" id="UP001500058">
    <property type="component" value="Unassembled WGS sequence"/>
</dbReference>
<evidence type="ECO:0000256" key="1">
    <source>
        <dbReference type="ARBA" id="ARBA00022645"/>
    </source>
</evidence>
<dbReference type="PANTHER" id="PTHR32282:SF34">
    <property type="entry name" value="PENICILLIN-BINDING PROTEIN 1A"/>
    <property type="match status" value="1"/>
</dbReference>
<keyword evidence="6" id="KW-0511">Multifunctional enzyme</keyword>
<dbReference type="RefSeq" id="WP_344630839.1">
    <property type="nucleotide sequence ID" value="NZ_BAAATJ010000008.1"/>
</dbReference>
<dbReference type="InterPro" id="IPR036950">
    <property type="entry name" value="PBP_transglycosylase"/>
</dbReference>
<keyword evidence="2" id="KW-0645">Protease</keyword>
<dbReference type="Gene3D" id="3.40.710.10">
    <property type="entry name" value="DD-peptidase/beta-lactamase superfamily"/>
    <property type="match status" value="1"/>
</dbReference>
<feature type="compositionally biased region" description="Basic and acidic residues" evidence="9">
    <location>
        <begin position="759"/>
        <end position="778"/>
    </location>
</feature>
<evidence type="ECO:0000256" key="6">
    <source>
        <dbReference type="ARBA" id="ARBA00023268"/>
    </source>
</evidence>
<dbReference type="InterPro" id="IPR023346">
    <property type="entry name" value="Lysozyme-like_dom_sf"/>
</dbReference>
<feature type="transmembrane region" description="Helical" evidence="10">
    <location>
        <begin position="30"/>
        <end position="53"/>
    </location>
</feature>
<dbReference type="SUPFAM" id="SSF56601">
    <property type="entry name" value="beta-lactamase/transpeptidase-like"/>
    <property type="match status" value="1"/>
</dbReference>
<keyword evidence="5" id="KW-0378">Hydrolase</keyword>
<feature type="domain" description="Glycosyl transferase family 51" evidence="12">
    <location>
        <begin position="81"/>
        <end position="250"/>
    </location>
</feature>
<comment type="catalytic activity">
    <reaction evidence="7">
        <text>Preferential cleavage: (Ac)2-L-Lys-D-Ala-|-D-Ala. Also transpeptidation of peptidyl-alanyl moieties that are N-acyl substituents of D-alanine.</text>
        <dbReference type="EC" id="3.4.16.4"/>
    </reaction>
</comment>
<reference evidence="14" key="1">
    <citation type="journal article" date="2019" name="Int. J. Syst. Evol. Microbiol.">
        <title>The Global Catalogue of Microorganisms (GCM) 10K type strain sequencing project: providing services to taxonomists for standard genome sequencing and annotation.</title>
        <authorList>
            <consortium name="The Broad Institute Genomics Platform"/>
            <consortium name="The Broad Institute Genome Sequencing Center for Infectious Disease"/>
            <person name="Wu L."/>
            <person name="Ma J."/>
        </authorList>
    </citation>
    <scope>NUCLEOTIDE SEQUENCE [LARGE SCALE GENOMIC DNA]</scope>
    <source>
        <strain evidence="14">JCM 6921</strain>
    </source>
</reference>
<dbReference type="EMBL" id="BAAATJ010000008">
    <property type="protein sequence ID" value="GAA2396698.1"/>
    <property type="molecule type" value="Genomic_DNA"/>
</dbReference>
<feature type="domain" description="Penicillin-binding protein transpeptidase" evidence="11">
    <location>
        <begin position="352"/>
        <end position="610"/>
    </location>
</feature>
<evidence type="ECO:0000256" key="10">
    <source>
        <dbReference type="SAM" id="Phobius"/>
    </source>
</evidence>
<keyword evidence="10" id="KW-0472">Membrane</keyword>
<keyword evidence="10" id="KW-1133">Transmembrane helix</keyword>
<keyword evidence="3" id="KW-0328">Glycosyltransferase</keyword>
<comment type="caution">
    <text evidence="13">The sequence shown here is derived from an EMBL/GenBank/DDBJ whole genome shotgun (WGS) entry which is preliminary data.</text>
</comment>
<evidence type="ECO:0000259" key="11">
    <source>
        <dbReference type="Pfam" id="PF00905"/>
    </source>
</evidence>
<evidence type="ECO:0000256" key="7">
    <source>
        <dbReference type="ARBA" id="ARBA00034000"/>
    </source>
</evidence>
<evidence type="ECO:0000256" key="3">
    <source>
        <dbReference type="ARBA" id="ARBA00022676"/>
    </source>
</evidence>
<dbReference type="InterPro" id="IPR001460">
    <property type="entry name" value="PCN-bd_Tpept"/>
</dbReference>
<sequence>MSEEPNSEEPHGEERARRTRPRRLSPTWRVILGAAVLTALAASGAFVAGYLLVDIPAPNTAAAAQNNVYLYSDGTQLARDGEINRQNVDLDDIPETTRRAVLAAEDRDFYNQAAVDVTAMIRAGWNMLRGEGKQSGSTITQQYVKNYYLGQEQTLTRKTKEFFIALKLDSQVGKDDILAGYLNTSYFGRNSYGVQAAAQAYYGKDAADLTTAEGAYLAALLNSPNLYDVAAHPENRERALARWNYVLDGMVAEGWLKPSERADMTFPAPGPAKPPHGLSGQRGYIVEAVNRYLTGNGILSERRLSRGGLRITTTIDRRKQRAMVEAVEKELLSRLSDDRAVDRYVRAGGTSIDPRTGEVVAMYGGVDYTRQFVNNATRRDYQAGSTFKPFVYAAALEHGARTRDGERIGPGTVYDGTSGRTVIGPHGPTTWKPENEDETDYGDIPVTTAMNKSVNAVFAQMGVDVGPEKVKKTALALGLPEQTPGVADAHASLSLGTASPSTLDLAQAYATLANHGKRIDYTLVKEITRNGEPVRIPEQRTEQAVSRATADATTAVLRGVVEEGTGATVKAAGRPAAGKTGTAEEDRAAWFAGYTPDLTTVVAVMGQDPETGVHKPLYGAGGLARVNGADFPSRIWAAYTARALQGSPVKKFQLKPGGKHRMPKASPDPSQEASPDADPTRVADEPGASPAPEPDTGEDSTTDGRGRAAPDHRDGDDGAHDGGGTDPAPGDGDRKNPGRKNDDRKNDDRKTPSPGNTDRGNDDRKNGGGDRGRGRDGTDTPGQPADRGGTAPDHRTGSAHHGGGTGDAGEGDRTSGEHGETGRGAPGDHGESARATPGGTPGPAPAGTANAPR</sequence>
<dbReference type="InterPro" id="IPR001264">
    <property type="entry name" value="Glyco_trans_51"/>
</dbReference>
<name>A0ABP5VCK7_9ACTN</name>
<dbReference type="Pfam" id="PF00905">
    <property type="entry name" value="Transpeptidase"/>
    <property type="match status" value="1"/>
</dbReference>
<evidence type="ECO:0000256" key="2">
    <source>
        <dbReference type="ARBA" id="ARBA00022670"/>
    </source>
</evidence>
<dbReference type="SUPFAM" id="SSF53955">
    <property type="entry name" value="Lysozyme-like"/>
    <property type="match status" value="1"/>
</dbReference>
<proteinExistence type="predicted"/>
<evidence type="ECO:0000256" key="4">
    <source>
        <dbReference type="ARBA" id="ARBA00022679"/>
    </source>
</evidence>
<keyword evidence="1" id="KW-0121">Carboxypeptidase</keyword>
<evidence type="ECO:0000313" key="13">
    <source>
        <dbReference type="EMBL" id="GAA2396698.1"/>
    </source>
</evidence>